<dbReference type="SUPFAM" id="SSF51905">
    <property type="entry name" value="FAD/NAD(P)-binding domain"/>
    <property type="match status" value="1"/>
</dbReference>
<proteinExistence type="inferred from homology"/>
<evidence type="ECO:0000256" key="3">
    <source>
        <dbReference type="ARBA" id="ARBA00022827"/>
    </source>
</evidence>
<evidence type="ECO:0000256" key="1">
    <source>
        <dbReference type="ARBA" id="ARBA00009183"/>
    </source>
</evidence>
<comment type="similarity">
    <text evidence="1 5">Belongs to the FMO family.</text>
</comment>
<dbReference type="PRINTS" id="PR00419">
    <property type="entry name" value="ADXRDTASE"/>
</dbReference>
<dbReference type="GO" id="GO:0050661">
    <property type="term" value="F:NADP binding"/>
    <property type="evidence" value="ECO:0007669"/>
    <property type="project" value="InterPro"/>
</dbReference>
<feature type="region of interest" description="Disordered" evidence="6">
    <location>
        <begin position="86"/>
        <end position="105"/>
    </location>
</feature>
<dbReference type="GO" id="GO:0050660">
    <property type="term" value="F:flavin adenine dinucleotide binding"/>
    <property type="evidence" value="ECO:0007669"/>
    <property type="project" value="InterPro"/>
</dbReference>
<dbReference type="InterPro" id="IPR050346">
    <property type="entry name" value="FMO-like"/>
</dbReference>
<evidence type="ECO:0000256" key="6">
    <source>
        <dbReference type="SAM" id="MobiDB-lite"/>
    </source>
</evidence>
<accession>A0AAF3ENJ1</accession>
<dbReference type="GO" id="GO:0004499">
    <property type="term" value="F:N,N-dimethylaniline monooxygenase activity"/>
    <property type="evidence" value="ECO:0007669"/>
    <property type="project" value="InterPro"/>
</dbReference>
<evidence type="ECO:0000256" key="5">
    <source>
        <dbReference type="RuleBase" id="RU361177"/>
    </source>
</evidence>
<organism evidence="7 8">
    <name type="scientific">Mesorhabditis belari</name>
    <dbReference type="NCBI Taxonomy" id="2138241"/>
    <lineage>
        <taxon>Eukaryota</taxon>
        <taxon>Metazoa</taxon>
        <taxon>Ecdysozoa</taxon>
        <taxon>Nematoda</taxon>
        <taxon>Chromadorea</taxon>
        <taxon>Rhabditida</taxon>
        <taxon>Rhabditina</taxon>
        <taxon>Rhabditomorpha</taxon>
        <taxon>Rhabditoidea</taxon>
        <taxon>Rhabditidae</taxon>
        <taxon>Mesorhabditinae</taxon>
        <taxon>Mesorhabditis</taxon>
    </lineage>
</organism>
<keyword evidence="2 5" id="KW-0285">Flavoprotein</keyword>
<keyword evidence="5" id="KW-0503">Monooxygenase</keyword>
<keyword evidence="7" id="KW-1185">Reference proteome</keyword>
<dbReference type="EC" id="1.-.-.-" evidence="5"/>
<dbReference type="WBParaSite" id="MBELARI_LOCUS15616">
    <property type="protein sequence ID" value="MBELARI_LOCUS15616"/>
    <property type="gene ID" value="MBELARI_LOCUS15616"/>
</dbReference>
<dbReference type="Gene3D" id="3.50.50.60">
    <property type="entry name" value="FAD/NAD(P)-binding domain"/>
    <property type="match status" value="1"/>
</dbReference>
<evidence type="ECO:0000313" key="7">
    <source>
        <dbReference type="Proteomes" id="UP000887575"/>
    </source>
</evidence>
<feature type="compositionally biased region" description="Basic and acidic residues" evidence="6">
    <location>
        <begin position="94"/>
        <end position="105"/>
    </location>
</feature>
<evidence type="ECO:0000256" key="2">
    <source>
        <dbReference type="ARBA" id="ARBA00022630"/>
    </source>
</evidence>
<evidence type="ECO:0000313" key="8">
    <source>
        <dbReference type="WBParaSite" id="MBELARI_LOCUS15616"/>
    </source>
</evidence>
<protein>
    <recommendedName>
        <fullName evidence="5">Flavin-containing monooxygenase</fullName>
        <ecNumber evidence="5">1.-.-.-</ecNumber>
    </recommendedName>
</protein>
<dbReference type="InterPro" id="IPR020946">
    <property type="entry name" value="Flavin_mOase-like"/>
</dbReference>
<keyword evidence="4 5" id="KW-0560">Oxidoreductase</keyword>
<dbReference type="InterPro" id="IPR036188">
    <property type="entry name" value="FAD/NAD-bd_sf"/>
</dbReference>
<reference evidence="8" key="1">
    <citation type="submission" date="2024-02" db="UniProtKB">
        <authorList>
            <consortium name="WormBaseParasite"/>
        </authorList>
    </citation>
    <scope>IDENTIFICATION</scope>
</reference>
<dbReference type="Pfam" id="PF00743">
    <property type="entry name" value="FMO-like"/>
    <property type="match status" value="1"/>
</dbReference>
<dbReference type="AlphaFoldDB" id="A0AAF3ENJ1"/>
<sequence>MPLNTVGTEGTKQKRICVIGAGGSGLPCVRWAREYGADVTCFERSNGVGGLWHYKPNPTDLSNVMRGAVINTKRFQIHQQRAAQSHLADALQQDAREGSERALRS</sequence>
<comment type="cofactor">
    <cofactor evidence="5">
        <name>FAD</name>
        <dbReference type="ChEBI" id="CHEBI:57692"/>
    </cofactor>
</comment>
<dbReference type="Proteomes" id="UP000887575">
    <property type="component" value="Unassembled WGS sequence"/>
</dbReference>
<name>A0AAF3ENJ1_9BILA</name>
<keyword evidence="3 5" id="KW-0274">FAD</keyword>
<evidence type="ECO:0000256" key="4">
    <source>
        <dbReference type="ARBA" id="ARBA00023002"/>
    </source>
</evidence>
<dbReference type="PANTHER" id="PTHR23023">
    <property type="entry name" value="DIMETHYLANILINE MONOOXYGENASE"/>
    <property type="match status" value="1"/>
</dbReference>